<evidence type="ECO:0000313" key="6">
    <source>
        <dbReference type="EMBL" id="APT73498.1"/>
    </source>
</evidence>
<accession>A0ABM6GDH7</accession>
<dbReference type="InterPro" id="IPR053967">
    <property type="entry name" value="LlgE_F_G-like_D1"/>
</dbReference>
<keyword evidence="6" id="KW-0282">Flagellum</keyword>
<dbReference type="Pfam" id="PF22692">
    <property type="entry name" value="LlgE_F_G_D1"/>
    <property type="match status" value="1"/>
</dbReference>
<dbReference type="Pfam" id="PF06429">
    <property type="entry name" value="Flg_bbr_C"/>
    <property type="match status" value="1"/>
</dbReference>
<comment type="subcellular location">
    <subcellularLocation>
        <location evidence="2">Bacterial flagellum basal body</location>
    </subcellularLocation>
</comment>
<dbReference type="Pfam" id="PF00460">
    <property type="entry name" value="Flg_bb_rod"/>
    <property type="match status" value="1"/>
</dbReference>
<dbReference type="PANTHER" id="PTHR30435">
    <property type="entry name" value="FLAGELLAR PROTEIN"/>
    <property type="match status" value="1"/>
</dbReference>
<dbReference type="Proteomes" id="UP000185490">
    <property type="component" value="Chromosome"/>
</dbReference>
<evidence type="ECO:0000313" key="7">
    <source>
        <dbReference type="Proteomes" id="UP000185490"/>
    </source>
</evidence>
<keyword evidence="7" id="KW-1185">Reference proteome</keyword>
<evidence type="ECO:0000259" key="5">
    <source>
        <dbReference type="Pfam" id="PF22692"/>
    </source>
</evidence>
<dbReference type="NCBIfam" id="TIGR03506">
    <property type="entry name" value="FlgEFG_subfam"/>
    <property type="match status" value="1"/>
</dbReference>
<keyword evidence="2" id="KW-0975">Bacterial flagellum</keyword>
<comment type="similarity">
    <text evidence="1 2">Belongs to the flagella basal body rod proteins family.</text>
</comment>
<keyword evidence="6" id="KW-0966">Cell projection</keyword>
<dbReference type="InterPro" id="IPR010930">
    <property type="entry name" value="Flg_bb/hook_C_dom"/>
</dbReference>
<dbReference type="SUPFAM" id="SSF117143">
    <property type="entry name" value="Flagellar hook protein flgE"/>
    <property type="match status" value="1"/>
</dbReference>
<dbReference type="PROSITE" id="PS00588">
    <property type="entry name" value="FLAGELLA_BB_ROD"/>
    <property type="match status" value="1"/>
</dbReference>
<feature type="domain" description="Flagellar basal body rod protein N-terminal" evidence="3">
    <location>
        <begin position="6"/>
        <end position="35"/>
    </location>
</feature>
<sequence length="233" mass="26378">MYRGIYLASMGMLADITKLDTLSNNISNVDTAGYKSDSLAFKAYFEKQLYSFNPMPQKEEVEVKKIGSFEQALILDQVKTNYSQGTLEYTGHSLDFAIDGKGFFVVENAGKRMYTRAGNFKANEEGYLITPEGYYVLGKNDQKIKLDGNVLEKLLVVALKNPRKVGYTFFKGEEVRKENFRILQGYVEKSNVNIVREMVKMIEATRHYETLSKAVTVHDELLNKSINSAGSLK</sequence>
<name>A0ABM6GDH7_9BACT</name>
<evidence type="ECO:0000259" key="3">
    <source>
        <dbReference type="Pfam" id="PF00460"/>
    </source>
</evidence>
<proteinExistence type="inferred from homology"/>
<protein>
    <submittedName>
        <fullName evidence="6">Flagellar basal-body rod protein FlgF</fullName>
    </submittedName>
</protein>
<dbReference type="InterPro" id="IPR037925">
    <property type="entry name" value="FlgE/F/G-like"/>
</dbReference>
<dbReference type="InterPro" id="IPR019776">
    <property type="entry name" value="Flagellar_basal_body_rod_CS"/>
</dbReference>
<organism evidence="6 7">
    <name type="scientific">Thermosipho melanesiensis</name>
    <dbReference type="NCBI Taxonomy" id="46541"/>
    <lineage>
        <taxon>Bacteria</taxon>
        <taxon>Thermotogati</taxon>
        <taxon>Thermotogota</taxon>
        <taxon>Thermotogae</taxon>
        <taxon>Thermotogales</taxon>
        <taxon>Fervidobacteriaceae</taxon>
        <taxon>Thermosipho</taxon>
    </lineage>
</organism>
<feature type="domain" description="Flagellar hook protein FlgE/F/G-like D1" evidence="5">
    <location>
        <begin position="97"/>
        <end position="148"/>
    </location>
</feature>
<keyword evidence="6" id="KW-0969">Cilium</keyword>
<reference evidence="6 7" key="1">
    <citation type="submission" date="2014-02" db="EMBL/GenBank/DDBJ databases">
        <title>Diversity of Thermotogales isolates from hydrothermal vents.</title>
        <authorList>
            <person name="Haverkamp T.H.A."/>
            <person name="Lossouarn J."/>
            <person name="Geslin C."/>
            <person name="Nesbo C.L."/>
        </authorList>
    </citation>
    <scope>NUCLEOTIDE SEQUENCE [LARGE SCALE GENOMIC DNA]</scope>
    <source>
        <strain evidence="6 7">431</strain>
    </source>
</reference>
<dbReference type="PANTHER" id="PTHR30435:SF19">
    <property type="entry name" value="FLAGELLAR BASAL-BODY ROD PROTEIN FLGG"/>
    <property type="match status" value="1"/>
</dbReference>
<dbReference type="RefSeq" id="WP_012056693.1">
    <property type="nucleotide sequence ID" value="NZ_CP007389.1"/>
</dbReference>
<evidence type="ECO:0000256" key="1">
    <source>
        <dbReference type="ARBA" id="ARBA00009677"/>
    </source>
</evidence>
<dbReference type="EMBL" id="CP007389">
    <property type="protein sequence ID" value="APT73498.1"/>
    <property type="molecule type" value="Genomic_DNA"/>
</dbReference>
<feature type="domain" description="Flagellar basal-body/hook protein C-terminal" evidence="4">
    <location>
        <begin position="184"/>
        <end position="227"/>
    </location>
</feature>
<evidence type="ECO:0000256" key="2">
    <source>
        <dbReference type="RuleBase" id="RU362116"/>
    </source>
</evidence>
<evidence type="ECO:0000259" key="4">
    <source>
        <dbReference type="Pfam" id="PF06429"/>
    </source>
</evidence>
<dbReference type="InterPro" id="IPR001444">
    <property type="entry name" value="Flag_bb_rod_N"/>
</dbReference>
<dbReference type="InterPro" id="IPR020013">
    <property type="entry name" value="Flagellar_FlgE/F/G"/>
</dbReference>
<gene>
    <name evidence="6" type="ORF">BW47_02505</name>
</gene>